<comment type="caution">
    <text evidence="1">The sequence shown here is derived from an EMBL/GenBank/DDBJ whole genome shotgun (WGS) entry which is preliminary data.</text>
</comment>
<proteinExistence type="predicted"/>
<dbReference type="PANTHER" id="PTHR11362">
    <property type="entry name" value="PHOSPHATIDYLETHANOLAMINE-BINDING PROTEIN"/>
    <property type="match status" value="1"/>
</dbReference>
<dbReference type="InterPro" id="IPR035810">
    <property type="entry name" value="PEBP_euk"/>
</dbReference>
<reference evidence="1 2" key="1">
    <citation type="submission" date="2023-11" db="EMBL/GenBank/DDBJ databases">
        <title>Dfirmibasis_genome.</title>
        <authorList>
            <person name="Edelbroek B."/>
            <person name="Kjellin J."/>
            <person name="Jerlstrom-Hultqvist J."/>
            <person name="Soderbom F."/>
        </authorList>
    </citation>
    <scope>NUCLEOTIDE SEQUENCE [LARGE SCALE GENOMIC DNA]</scope>
    <source>
        <strain evidence="1 2">TNS-C-14</strain>
    </source>
</reference>
<dbReference type="CDD" id="cd00866">
    <property type="entry name" value="PEBP_euk"/>
    <property type="match status" value="1"/>
</dbReference>
<keyword evidence="2" id="KW-1185">Reference proteome</keyword>
<sequence length="197" mass="22629">MLRRMETVIKALAENKISDVISFTPKKLLTVKYNGKDLNINDTLTPTVVQNKPEVHWEAKNDELYTLIFDDPDAPTRSDPKFGQWKHWLVTNIKGNDISTGQELAKYIGSGPPPNTGLHRYIFILCKQPGNQNIKFNGEHILPITGDLRNNWNAETFIKKWNLEPEAINFFQAEYDDYVPQLYAKLGESKEKPVEIN</sequence>
<dbReference type="EMBL" id="JAVFKY010000002">
    <property type="protein sequence ID" value="KAK5581405.1"/>
    <property type="molecule type" value="Genomic_DNA"/>
</dbReference>
<gene>
    <name evidence="1" type="ORF">RB653_001437</name>
</gene>
<dbReference type="Gene3D" id="3.90.280.10">
    <property type="entry name" value="PEBP-like"/>
    <property type="match status" value="1"/>
</dbReference>
<name>A0AAN7Z236_9MYCE</name>
<protein>
    <recommendedName>
        <fullName evidence="3">Phosphatidylethanolamine-binding protein</fullName>
    </recommendedName>
</protein>
<dbReference type="InterPro" id="IPR036610">
    <property type="entry name" value="PEBP-like_sf"/>
</dbReference>
<accession>A0AAN7Z236</accession>
<dbReference type="AlphaFoldDB" id="A0AAN7Z236"/>
<dbReference type="InterPro" id="IPR008914">
    <property type="entry name" value="PEBP"/>
</dbReference>
<evidence type="ECO:0008006" key="3">
    <source>
        <dbReference type="Google" id="ProtNLM"/>
    </source>
</evidence>
<dbReference type="PANTHER" id="PTHR11362:SF153">
    <property type="entry name" value="PHOSPHATIDYLETHANOLAMINE-BINDING PROTEIN PEBP"/>
    <property type="match status" value="1"/>
</dbReference>
<evidence type="ECO:0000313" key="1">
    <source>
        <dbReference type="EMBL" id="KAK5581405.1"/>
    </source>
</evidence>
<evidence type="ECO:0000313" key="2">
    <source>
        <dbReference type="Proteomes" id="UP001344447"/>
    </source>
</evidence>
<dbReference type="Proteomes" id="UP001344447">
    <property type="component" value="Unassembled WGS sequence"/>
</dbReference>
<organism evidence="1 2">
    <name type="scientific">Dictyostelium firmibasis</name>
    <dbReference type="NCBI Taxonomy" id="79012"/>
    <lineage>
        <taxon>Eukaryota</taxon>
        <taxon>Amoebozoa</taxon>
        <taxon>Evosea</taxon>
        <taxon>Eumycetozoa</taxon>
        <taxon>Dictyostelia</taxon>
        <taxon>Dictyosteliales</taxon>
        <taxon>Dictyosteliaceae</taxon>
        <taxon>Dictyostelium</taxon>
    </lineage>
</organism>
<dbReference type="Pfam" id="PF01161">
    <property type="entry name" value="PBP"/>
    <property type="match status" value="1"/>
</dbReference>
<dbReference type="SUPFAM" id="SSF49777">
    <property type="entry name" value="PEBP-like"/>
    <property type="match status" value="1"/>
</dbReference>